<dbReference type="EMBL" id="JANBPW010004116">
    <property type="protein sequence ID" value="KAJ1935801.1"/>
    <property type="molecule type" value="Genomic_DNA"/>
</dbReference>
<organism evidence="1 2">
    <name type="scientific">Linderina macrospora</name>
    <dbReference type="NCBI Taxonomy" id="4868"/>
    <lineage>
        <taxon>Eukaryota</taxon>
        <taxon>Fungi</taxon>
        <taxon>Fungi incertae sedis</taxon>
        <taxon>Zoopagomycota</taxon>
        <taxon>Kickxellomycotina</taxon>
        <taxon>Kickxellomycetes</taxon>
        <taxon>Kickxellales</taxon>
        <taxon>Kickxellaceae</taxon>
        <taxon>Linderina</taxon>
    </lineage>
</organism>
<sequence length="180" mass="19782">MLASQCPVAHVANPTPDQPSTVIVIVVEQGKVPETDGFIASTLSTDADLTYLRRSIAKRSTGEPILPEPICLVDAHNTPVTTIQQLADLKVVYIAGSLTATQAPLVPGYPIVGVVPKMIGDFRKNQLGLFDGYGDTIRYYLFNDLTLATRDPEVAKIMMDDTEYFYKTIEYPFSELREIG</sequence>
<dbReference type="Proteomes" id="UP001150603">
    <property type="component" value="Unassembled WGS sequence"/>
</dbReference>
<keyword evidence="2" id="KW-1185">Reference proteome</keyword>
<evidence type="ECO:0000313" key="1">
    <source>
        <dbReference type="EMBL" id="KAJ1935801.1"/>
    </source>
</evidence>
<gene>
    <name evidence="1" type="ORF">FBU59_005268</name>
</gene>
<name>A0ACC1J370_9FUNG</name>
<reference evidence="1" key="1">
    <citation type="submission" date="2022-07" db="EMBL/GenBank/DDBJ databases">
        <title>Phylogenomic reconstructions and comparative analyses of Kickxellomycotina fungi.</title>
        <authorList>
            <person name="Reynolds N.K."/>
            <person name="Stajich J.E."/>
            <person name="Barry K."/>
            <person name="Grigoriev I.V."/>
            <person name="Crous P."/>
            <person name="Smith M.E."/>
        </authorList>
    </citation>
    <scope>NUCLEOTIDE SEQUENCE</scope>
    <source>
        <strain evidence="1">NRRL 5244</strain>
    </source>
</reference>
<evidence type="ECO:0000313" key="2">
    <source>
        <dbReference type="Proteomes" id="UP001150603"/>
    </source>
</evidence>
<proteinExistence type="predicted"/>
<comment type="caution">
    <text evidence="1">The sequence shown here is derived from an EMBL/GenBank/DDBJ whole genome shotgun (WGS) entry which is preliminary data.</text>
</comment>
<feature type="non-terminal residue" evidence="1">
    <location>
        <position position="180"/>
    </location>
</feature>
<protein>
    <submittedName>
        <fullName evidence="1">Uncharacterized protein</fullName>
    </submittedName>
</protein>
<accession>A0ACC1J370</accession>